<dbReference type="EMBL" id="JAULSC010000019">
    <property type="protein sequence ID" value="MDO3397265.1"/>
    <property type="molecule type" value="Genomic_DNA"/>
</dbReference>
<evidence type="ECO:0008006" key="3">
    <source>
        <dbReference type="Google" id="ProtNLM"/>
    </source>
</evidence>
<evidence type="ECO:0000313" key="1">
    <source>
        <dbReference type="EMBL" id="MDO3397265.1"/>
    </source>
</evidence>
<protein>
    <recommendedName>
        <fullName evidence="3">DUF1330 domain-containing protein</fullName>
    </recommendedName>
</protein>
<sequence>MRLRGKEPQWRSVIALPDFPRYRDLHAEMAGSLAAAQIEVWWVDQAGAVQRP</sequence>
<keyword evidence="2" id="KW-1185">Reference proteome</keyword>
<gene>
    <name evidence="1" type="ORF">QWJ41_16190</name>
</gene>
<reference evidence="1" key="1">
    <citation type="submission" date="2023-06" db="EMBL/GenBank/DDBJ databases">
        <title>Genome sequence of Nocardioides sp. SOB44.</title>
        <authorList>
            <person name="Zhang G."/>
        </authorList>
    </citation>
    <scope>NUCLEOTIDE SEQUENCE</scope>
    <source>
        <strain evidence="1">SOB44</strain>
    </source>
</reference>
<organism evidence="1 2">
    <name type="scientific">Nocardioides cremeus</name>
    <dbReference type="NCBI Taxonomy" id="3058044"/>
    <lineage>
        <taxon>Bacteria</taxon>
        <taxon>Bacillati</taxon>
        <taxon>Actinomycetota</taxon>
        <taxon>Actinomycetes</taxon>
        <taxon>Propionibacteriales</taxon>
        <taxon>Nocardioidaceae</taxon>
        <taxon>Nocardioides</taxon>
    </lineage>
</organism>
<dbReference type="Proteomes" id="UP001168363">
    <property type="component" value="Unassembled WGS sequence"/>
</dbReference>
<accession>A0ABT8TTI5</accession>
<name>A0ABT8TTI5_9ACTN</name>
<proteinExistence type="predicted"/>
<dbReference type="RefSeq" id="WP_302709434.1">
    <property type="nucleotide sequence ID" value="NZ_JAULSC010000019.1"/>
</dbReference>
<comment type="caution">
    <text evidence="1">The sequence shown here is derived from an EMBL/GenBank/DDBJ whole genome shotgun (WGS) entry which is preliminary data.</text>
</comment>
<evidence type="ECO:0000313" key="2">
    <source>
        <dbReference type="Proteomes" id="UP001168363"/>
    </source>
</evidence>